<keyword evidence="2 5" id="KW-0812">Transmembrane</keyword>
<dbReference type="PANTHER" id="PTHR10250:SF26">
    <property type="entry name" value="GLUTATHIONE S-TRANSFERASE 3, MITOCHONDRIAL"/>
    <property type="match status" value="1"/>
</dbReference>
<evidence type="ECO:0000256" key="2">
    <source>
        <dbReference type="ARBA" id="ARBA00022692"/>
    </source>
</evidence>
<dbReference type="Gene3D" id="1.20.120.550">
    <property type="entry name" value="Membrane associated eicosanoid/glutathione metabolism-like domain"/>
    <property type="match status" value="1"/>
</dbReference>
<reference evidence="7" key="1">
    <citation type="journal article" date="2014" name="Proc. Natl. Acad. Sci. U.S.A.">
        <title>Extensive sampling of basidiomycete genomes demonstrates inadequacy of the white-rot/brown-rot paradigm for wood decay fungi.</title>
        <authorList>
            <person name="Riley R."/>
            <person name="Salamov A.A."/>
            <person name="Brown D.W."/>
            <person name="Nagy L.G."/>
            <person name="Floudas D."/>
            <person name="Held B.W."/>
            <person name="Levasseur A."/>
            <person name="Lombard V."/>
            <person name="Morin E."/>
            <person name="Otillar R."/>
            <person name="Lindquist E.A."/>
            <person name="Sun H."/>
            <person name="LaButti K.M."/>
            <person name="Schmutz J."/>
            <person name="Jabbour D."/>
            <person name="Luo H."/>
            <person name="Baker S.E."/>
            <person name="Pisabarro A.G."/>
            <person name="Walton J.D."/>
            <person name="Blanchette R.A."/>
            <person name="Henrissat B."/>
            <person name="Martin F."/>
            <person name="Cullen D."/>
            <person name="Hibbett D.S."/>
            <person name="Grigoriev I.V."/>
        </authorList>
    </citation>
    <scope>NUCLEOTIDE SEQUENCE [LARGE SCALE GENOMIC DNA]</scope>
    <source>
        <strain evidence="7">CBS 339.88</strain>
    </source>
</reference>
<keyword evidence="4 5" id="KW-0472">Membrane</keyword>
<name>A0A067T323_GALM3</name>
<evidence type="ECO:0000313" key="7">
    <source>
        <dbReference type="Proteomes" id="UP000027222"/>
    </source>
</evidence>
<evidence type="ECO:0000256" key="1">
    <source>
        <dbReference type="ARBA" id="ARBA00004141"/>
    </source>
</evidence>
<proteinExistence type="predicted"/>
<dbReference type="InterPro" id="IPR001129">
    <property type="entry name" value="Membr-assoc_MAPEG"/>
</dbReference>
<feature type="transmembrane region" description="Helical" evidence="5">
    <location>
        <begin position="12"/>
        <end position="32"/>
    </location>
</feature>
<gene>
    <name evidence="6" type="ORF">GALMADRAFT_245666</name>
</gene>
<dbReference type="HOGENOM" id="CLU_110291_1_2_1"/>
<dbReference type="GO" id="GO:0016020">
    <property type="term" value="C:membrane"/>
    <property type="evidence" value="ECO:0007669"/>
    <property type="project" value="UniProtKB-SubCell"/>
</dbReference>
<dbReference type="InterPro" id="IPR050997">
    <property type="entry name" value="MAPEG"/>
</dbReference>
<dbReference type="GO" id="GO:0004602">
    <property type="term" value="F:glutathione peroxidase activity"/>
    <property type="evidence" value="ECO:0007669"/>
    <property type="project" value="TreeGrafter"/>
</dbReference>
<evidence type="ECO:0000256" key="3">
    <source>
        <dbReference type="ARBA" id="ARBA00022989"/>
    </source>
</evidence>
<dbReference type="GO" id="GO:0004364">
    <property type="term" value="F:glutathione transferase activity"/>
    <property type="evidence" value="ECO:0007669"/>
    <property type="project" value="TreeGrafter"/>
</dbReference>
<dbReference type="STRING" id="685588.A0A067T323"/>
<dbReference type="InterPro" id="IPR023352">
    <property type="entry name" value="MAPEG-like_dom_sf"/>
</dbReference>
<evidence type="ECO:0000256" key="4">
    <source>
        <dbReference type="ARBA" id="ARBA00023136"/>
    </source>
</evidence>
<dbReference type="EMBL" id="KL142376">
    <property type="protein sequence ID" value="KDR77511.1"/>
    <property type="molecule type" value="Genomic_DNA"/>
</dbReference>
<evidence type="ECO:0000313" key="6">
    <source>
        <dbReference type="EMBL" id="KDR77511.1"/>
    </source>
</evidence>
<dbReference type="Proteomes" id="UP000027222">
    <property type="component" value="Unassembled WGS sequence"/>
</dbReference>
<dbReference type="PANTHER" id="PTHR10250">
    <property type="entry name" value="MICROSOMAL GLUTATHIONE S-TRANSFERASE"/>
    <property type="match status" value="1"/>
</dbReference>
<accession>A0A067T323</accession>
<sequence>MSFTVTLPDGFHYVGAALLSTVFLLLGQNMTVSKYRKRAGIKYPQLYAEKAEAEASNDAMMFNCAQRAHQNTLENIPLLYVLTTLVGVKYPILSALSCATWVLSRVSYTRGYIKGGPGKRVSPLYLLGSMMSVGQLLVATYNVAGWLYADLASKSL</sequence>
<dbReference type="OrthoDB" id="410651at2759"/>
<evidence type="ECO:0008006" key="8">
    <source>
        <dbReference type="Google" id="ProtNLM"/>
    </source>
</evidence>
<dbReference type="Pfam" id="PF01124">
    <property type="entry name" value="MAPEG"/>
    <property type="match status" value="1"/>
</dbReference>
<keyword evidence="3 5" id="KW-1133">Transmembrane helix</keyword>
<dbReference type="GO" id="GO:0005635">
    <property type="term" value="C:nuclear envelope"/>
    <property type="evidence" value="ECO:0007669"/>
    <property type="project" value="TreeGrafter"/>
</dbReference>
<dbReference type="AlphaFoldDB" id="A0A067T323"/>
<comment type="subcellular location">
    <subcellularLocation>
        <location evidence="1">Membrane</location>
        <topology evidence="1">Multi-pass membrane protein</topology>
    </subcellularLocation>
</comment>
<dbReference type="SUPFAM" id="SSF161084">
    <property type="entry name" value="MAPEG domain-like"/>
    <property type="match status" value="1"/>
</dbReference>
<feature type="transmembrane region" description="Helical" evidence="5">
    <location>
        <begin position="124"/>
        <end position="149"/>
    </location>
</feature>
<protein>
    <recommendedName>
        <fullName evidence="8">Microsomal glutathione S-transferase 3</fullName>
    </recommendedName>
</protein>
<dbReference type="GO" id="GO:0005783">
    <property type="term" value="C:endoplasmic reticulum"/>
    <property type="evidence" value="ECO:0007669"/>
    <property type="project" value="TreeGrafter"/>
</dbReference>
<keyword evidence="7" id="KW-1185">Reference proteome</keyword>
<evidence type="ECO:0000256" key="5">
    <source>
        <dbReference type="SAM" id="Phobius"/>
    </source>
</evidence>
<organism evidence="6 7">
    <name type="scientific">Galerina marginata (strain CBS 339.88)</name>
    <dbReference type="NCBI Taxonomy" id="685588"/>
    <lineage>
        <taxon>Eukaryota</taxon>
        <taxon>Fungi</taxon>
        <taxon>Dikarya</taxon>
        <taxon>Basidiomycota</taxon>
        <taxon>Agaricomycotina</taxon>
        <taxon>Agaricomycetes</taxon>
        <taxon>Agaricomycetidae</taxon>
        <taxon>Agaricales</taxon>
        <taxon>Agaricineae</taxon>
        <taxon>Strophariaceae</taxon>
        <taxon>Galerina</taxon>
    </lineage>
</organism>